<dbReference type="InterPro" id="IPR053745">
    <property type="entry name" value="Viral_Tail_Comp_sf"/>
</dbReference>
<dbReference type="Pfam" id="PF11367">
    <property type="entry name" value="Tail_completion_gp17"/>
    <property type="match status" value="1"/>
</dbReference>
<organism evidence="1">
    <name type="scientific">Methylobacterium bullatum</name>
    <dbReference type="NCBI Taxonomy" id="570505"/>
    <lineage>
        <taxon>Bacteria</taxon>
        <taxon>Pseudomonadati</taxon>
        <taxon>Pseudomonadota</taxon>
        <taxon>Alphaproteobacteria</taxon>
        <taxon>Hyphomicrobiales</taxon>
        <taxon>Methylobacteriaceae</taxon>
        <taxon>Methylobacterium</taxon>
    </lineage>
</organism>
<gene>
    <name evidence="1" type="ORF">MBUL_01203</name>
</gene>
<dbReference type="EMBL" id="LR743504">
    <property type="protein sequence ID" value="CAA2101492.1"/>
    <property type="molecule type" value="Genomic_DNA"/>
</dbReference>
<dbReference type="Gene3D" id="3.30.2000.30">
    <property type="match status" value="1"/>
</dbReference>
<reference evidence="1" key="1">
    <citation type="submission" date="2019-12" db="EMBL/GenBank/DDBJ databases">
        <authorList>
            <person name="Cremers G."/>
        </authorList>
    </citation>
    <scope>NUCLEOTIDE SEQUENCE</scope>
    <source>
        <strain evidence="1">Mbul1</strain>
    </source>
</reference>
<sequence length="151" mass="15647">MSDALSLPVNPLLALRAAILTVLGGDAELGRLMGGQVRIHDEPPRGAAPVYALFGPAEMRDDSVDGALRHTHRLGLILFARPGSSRGAIEAAGRAAALLHEALLSPAGHSLSVLRVESLACARDERSGETRATLTLQAVTERLSTGSGATP</sequence>
<name>A0A679IRV8_9HYPH</name>
<protein>
    <recommendedName>
        <fullName evidence="2">DUF3168 domain-containing protein</fullName>
    </recommendedName>
</protein>
<dbReference type="AlphaFoldDB" id="A0A679IRV8"/>
<dbReference type="InterPro" id="IPR021508">
    <property type="entry name" value="Gp17-like"/>
</dbReference>
<evidence type="ECO:0008006" key="2">
    <source>
        <dbReference type="Google" id="ProtNLM"/>
    </source>
</evidence>
<accession>A0A679IRV8</accession>
<evidence type="ECO:0000313" key="1">
    <source>
        <dbReference type="EMBL" id="CAA2101492.1"/>
    </source>
</evidence>
<proteinExistence type="predicted"/>